<keyword evidence="4 6" id="KW-1133">Transmembrane helix</keyword>
<comment type="caution">
    <text evidence="7">The sequence shown here is derived from an EMBL/GenBank/DDBJ whole genome shotgun (WGS) entry which is preliminary data.</text>
</comment>
<proteinExistence type="predicted"/>
<keyword evidence="3 6" id="KW-0812">Transmembrane</keyword>
<keyword evidence="5 6" id="KW-0472">Membrane</keyword>
<keyword evidence="2" id="KW-1003">Cell membrane</keyword>
<feature type="transmembrane region" description="Helical" evidence="6">
    <location>
        <begin position="93"/>
        <end position="116"/>
    </location>
</feature>
<evidence type="ECO:0000313" key="7">
    <source>
        <dbReference type="EMBL" id="TPW31062.1"/>
    </source>
</evidence>
<dbReference type="PIRSF" id="PIRSF035875">
    <property type="entry name" value="RNase_BN"/>
    <property type="match status" value="1"/>
</dbReference>
<dbReference type="Pfam" id="PF03631">
    <property type="entry name" value="Virul_fac_BrkB"/>
    <property type="match status" value="1"/>
</dbReference>
<feature type="transmembrane region" description="Helical" evidence="6">
    <location>
        <begin position="214"/>
        <end position="233"/>
    </location>
</feature>
<accession>A0A506U9E0</accession>
<feature type="transmembrane region" description="Helical" evidence="6">
    <location>
        <begin position="136"/>
        <end position="162"/>
    </location>
</feature>
<feature type="transmembrane region" description="Helical" evidence="6">
    <location>
        <begin position="36"/>
        <end position="55"/>
    </location>
</feature>
<dbReference type="RefSeq" id="WP_141148934.1">
    <property type="nucleotide sequence ID" value="NZ_VHLG01000004.1"/>
</dbReference>
<dbReference type="PANTHER" id="PTHR30213:SF0">
    <property type="entry name" value="UPF0761 MEMBRANE PROTEIN YIHY"/>
    <property type="match status" value="1"/>
</dbReference>
<evidence type="ECO:0000313" key="8">
    <source>
        <dbReference type="Proteomes" id="UP000318801"/>
    </source>
</evidence>
<evidence type="ECO:0000256" key="4">
    <source>
        <dbReference type="ARBA" id="ARBA00022989"/>
    </source>
</evidence>
<dbReference type="OrthoDB" id="7163777at2"/>
<dbReference type="InterPro" id="IPR017039">
    <property type="entry name" value="Virul_fac_BrkB"/>
</dbReference>
<comment type="subcellular location">
    <subcellularLocation>
        <location evidence="1">Cell membrane</location>
        <topology evidence="1">Multi-pass membrane protein</topology>
    </subcellularLocation>
</comment>
<sequence length="304" mass="34063">MRKPVRTALRVAYDALYHFSEDDGWAMASHVALSTLLAMFPFVIFGTALAGFLGADQFADAAVNLILTSWPQEIAQPVAEQIRQVLTVPRGGLLTVSVLAAAYFASNGVEAVRLSLNRAYRVEENRSWWWLRMKSLGYVIMSVIIFVFMSFMLVAVPIALHFAERWFPWLEDLLQTLSSNRIAGTLIVLFLGLMIAHLNLAAGKRRLIDVLPGVVLTLIFWAIFAYVFTYYLANFAQYSATYAGLATPMILLVFLYTIGVILLLGAEINAALLKYDVIKDVPWASHIERRPRRSEAAKTPDVER</sequence>
<reference evidence="7 8" key="1">
    <citation type="submission" date="2019-06" db="EMBL/GenBank/DDBJ databases">
        <authorList>
            <person name="Li M."/>
        </authorList>
    </citation>
    <scope>NUCLEOTIDE SEQUENCE [LARGE SCALE GENOMIC DNA]</scope>
    <source>
        <strain evidence="7 8">BGMRC2036</strain>
    </source>
</reference>
<dbReference type="EMBL" id="VHLG01000004">
    <property type="protein sequence ID" value="TPW31062.1"/>
    <property type="molecule type" value="Genomic_DNA"/>
</dbReference>
<organism evidence="7 8">
    <name type="scientific">Martelella alba</name>
    <dbReference type="NCBI Taxonomy" id="2590451"/>
    <lineage>
        <taxon>Bacteria</taxon>
        <taxon>Pseudomonadati</taxon>
        <taxon>Pseudomonadota</taxon>
        <taxon>Alphaproteobacteria</taxon>
        <taxon>Hyphomicrobiales</taxon>
        <taxon>Aurantimonadaceae</taxon>
        <taxon>Martelella</taxon>
    </lineage>
</organism>
<evidence type="ECO:0000256" key="2">
    <source>
        <dbReference type="ARBA" id="ARBA00022475"/>
    </source>
</evidence>
<dbReference type="GO" id="GO:0005886">
    <property type="term" value="C:plasma membrane"/>
    <property type="evidence" value="ECO:0007669"/>
    <property type="project" value="UniProtKB-SubCell"/>
</dbReference>
<name>A0A506U9E0_9HYPH</name>
<evidence type="ECO:0000256" key="1">
    <source>
        <dbReference type="ARBA" id="ARBA00004651"/>
    </source>
</evidence>
<feature type="transmembrane region" description="Helical" evidence="6">
    <location>
        <begin position="182"/>
        <end position="202"/>
    </location>
</feature>
<dbReference type="PANTHER" id="PTHR30213">
    <property type="entry name" value="INNER MEMBRANE PROTEIN YHJD"/>
    <property type="match status" value="1"/>
</dbReference>
<keyword evidence="8" id="KW-1185">Reference proteome</keyword>
<protein>
    <submittedName>
        <fullName evidence="7">YihY/virulence factor BrkB family protein</fullName>
    </submittedName>
</protein>
<evidence type="ECO:0000256" key="5">
    <source>
        <dbReference type="ARBA" id="ARBA00023136"/>
    </source>
</evidence>
<feature type="transmembrane region" description="Helical" evidence="6">
    <location>
        <begin position="245"/>
        <end position="266"/>
    </location>
</feature>
<dbReference type="NCBIfam" id="TIGR00765">
    <property type="entry name" value="yihY_not_rbn"/>
    <property type="match status" value="1"/>
</dbReference>
<evidence type="ECO:0000256" key="3">
    <source>
        <dbReference type="ARBA" id="ARBA00022692"/>
    </source>
</evidence>
<dbReference type="Proteomes" id="UP000318801">
    <property type="component" value="Unassembled WGS sequence"/>
</dbReference>
<gene>
    <name evidence="7" type="ORF">FJU08_10435</name>
</gene>
<dbReference type="AlphaFoldDB" id="A0A506U9E0"/>
<evidence type="ECO:0000256" key="6">
    <source>
        <dbReference type="SAM" id="Phobius"/>
    </source>
</evidence>